<accession>A0A0E9TJV6</accession>
<dbReference type="AlphaFoldDB" id="A0A0E9TJV6"/>
<reference evidence="1" key="2">
    <citation type="journal article" date="2015" name="Fish Shellfish Immunol.">
        <title>Early steps in the European eel (Anguilla anguilla)-Vibrio vulnificus interaction in the gills: Role of the RtxA13 toxin.</title>
        <authorList>
            <person name="Callol A."/>
            <person name="Pajuelo D."/>
            <person name="Ebbesson L."/>
            <person name="Teles M."/>
            <person name="MacKenzie S."/>
            <person name="Amaro C."/>
        </authorList>
    </citation>
    <scope>NUCLEOTIDE SEQUENCE</scope>
</reference>
<proteinExistence type="predicted"/>
<reference evidence="1" key="1">
    <citation type="submission" date="2014-11" db="EMBL/GenBank/DDBJ databases">
        <authorList>
            <person name="Amaro Gonzalez C."/>
        </authorList>
    </citation>
    <scope>NUCLEOTIDE SEQUENCE</scope>
</reference>
<dbReference type="EMBL" id="GBXM01055397">
    <property type="protein sequence ID" value="JAH53180.1"/>
    <property type="molecule type" value="Transcribed_RNA"/>
</dbReference>
<protein>
    <submittedName>
        <fullName evidence="1">Uncharacterized protein</fullName>
    </submittedName>
</protein>
<organism evidence="1">
    <name type="scientific">Anguilla anguilla</name>
    <name type="common">European freshwater eel</name>
    <name type="synonym">Muraena anguilla</name>
    <dbReference type="NCBI Taxonomy" id="7936"/>
    <lineage>
        <taxon>Eukaryota</taxon>
        <taxon>Metazoa</taxon>
        <taxon>Chordata</taxon>
        <taxon>Craniata</taxon>
        <taxon>Vertebrata</taxon>
        <taxon>Euteleostomi</taxon>
        <taxon>Actinopterygii</taxon>
        <taxon>Neopterygii</taxon>
        <taxon>Teleostei</taxon>
        <taxon>Anguilliformes</taxon>
        <taxon>Anguillidae</taxon>
        <taxon>Anguilla</taxon>
    </lineage>
</organism>
<sequence length="36" mass="3990">MFALCYSGRSFFIRRPVLNAAHPAGSLTDIVPNYFG</sequence>
<evidence type="ECO:0000313" key="1">
    <source>
        <dbReference type="EMBL" id="JAH53180.1"/>
    </source>
</evidence>
<name>A0A0E9TJV6_ANGAN</name>